<dbReference type="RefSeq" id="WP_094783889.1">
    <property type="nucleotide sequence ID" value="NZ_BEDT01000001.1"/>
</dbReference>
<dbReference type="GO" id="GO:0160147">
    <property type="term" value="F:tRNA pseudouridine(38-40) synthase activity"/>
    <property type="evidence" value="ECO:0007669"/>
    <property type="project" value="UniProtKB-EC"/>
</dbReference>
<evidence type="ECO:0000259" key="8">
    <source>
        <dbReference type="Pfam" id="PF01416"/>
    </source>
</evidence>
<dbReference type="Pfam" id="PF01416">
    <property type="entry name" value="PseudoU_synth_1"/>
    <property type="match status" value="2"/>
</dbReference>
<dbReference type="GO" id="GO:0003723">
    <property type="term" value="F:RNA binding"/>
    <property type="evidence" value="ECO:0007669"/>
    <property type="project" value="InterPro"/>
</dbReference>
<comment type="caution">
    <text evidence="4">Lacks conserved residue(s) required for the propagation of feature annotation.</text>
</comment>
<dbReference type="HAMAP" id="MF_00171">
    <property type="entry name" value="TruA"/>
    <property type="match status" value="1"/>
</dbReference>
<evidence type="ECO:0000256" key="4">
    <source>
        <dbReference type="HAMAP-Rule" id="MF_00171"/>
    </source>
</evidence>
<feature type="domain" description="Pseudouridine synthase I TruA alpha/beta" evidence="8">
    <location>
        <begin position="144"/>
        <end position="247"/>
    </location>
</feature>
<dbReference type="OrthoDB" id="9811823at2"/>
<sequence>MTRYKAKIAYDGTDFAGFQIQNNGRTVQEELERVLAKLNSGQPVKLHGSGRTDSGVHALAQMIHFDLPQARDAEKLRFALDTQTPDDIDVLALEQVADDFHSRFNPHSKTYQYRLTTSRANNPLTRRFSYHFPKIIAFDNMVLAAQLLVGTHDFTGFTASGATVEDKVRTITQADVVRHGTDEMLFIFSGNGFLYKQVRNMVGTLVKIGAGKWPVERVSDILAAQNRELAGPTAPAQGLCLMEVRYDDDDEANA</sequence>
<feature type="active site" description="Nucleophile" evidence="4 5">
    <location>
        <position position="53"/>
    </location>
</feature>
<keyword evidence="3 4" id="KW-0413">Isomerase</keyword>
<dbReference type="SUPFAM" id="SSF55120">
    <property type="entry name" value="Pseudouridine synthase"/>
    <property type="match status" value="1"/>
</dbReference>
<keyword evidence="10" id="KW-1185">Reference proteome</keyword>
<evidence type="ECO:0000256" key="1">
    <source>
        <dbReference type="ARBA" id="ARBA00009375"/>
    </source>
</evidence>
<dbReference type="EC" id="5.4.99.12" evidence="4"/>
<dbReference type="NCBIfam" id="TIGR00071">
    <property type="entry name" value="hisT_truA"/>
    <property type="match status" value="1"/>
</dbReference>
<dbReference type="Gene3D" id="3.30.70.660">
    <property type="entry name" value="Pseudouridine synthase I, catalytic domain, C-terminal subdomain"/>
    <property type="match status" value="1"/>
</dbReference>
<dbReference type="PANTHER" id="PTHR11142">
    <property type="entry name" value="PSEUDOURIDYLATE SYNTHASE"/>
    <property type="match status" value="1"/>
</dbReference>
<organism evidence="9 10">
    <name type="scientific">Pseudolactococcus reticulitermitis</name>
    <dbReference type="NCBI Taxonomy" id="2025039"/>
    <lineage>
        <taxon>Bacteria</taxon>
        <taxon>Bacillati</taxon>
        <taxon>Bacillota</taxon>
        <taxon>Bacilli</taxon>
        <taxon>Lactobacillales</taxon>
        <taxon>Streptococcaceae</taxon>
        <taxon>Pseudolactococcus</taxon>
    </lineage>
</organism>
<proteinExistence type="inferred from homology"/>
<protein>
    <recommendedName>
        <fullName evidence="4">tRNA pseudouridine synthase A</fullName>
        <ecNumber evidence="4">5.4.99.12</ecNumber>
    </recommendedName>
    <alternativeName>
        <fullName evidence="4">tRNA pseudouridine(38-40) synthase</fullName>
    </alternativeName>
    <alternativeName>
        <fullName evidence="4">tRNA pseudouridylate synthase I</fullName>
    </alternativeName>
    <alternativeName>
        <fullName evidence="4">tRNA-uridine isomerase I</fullName>
    </alternativeName>
</protein>
<gene>
    <name evidence="4" type="primary">truA</name>
    <name evidence="9" type="ORF">RsY01_402</name>
</gene>
<accession>A0A224XA45</accession>
<dbReference type="EMBL" id="BEDT01000001">
    <property type="protein sequence ID" value="GAX46822.1"/>
    <property type="molecule type" value="Genomic_DNA"/>
</dbReference>
<dbReference type="PIRSF" id="PIRSF001430">
    <property type="entry name" value="tRNA_psdUrid_synth"/>
    <property type="match status" value="1"/>
</dbReference>
<dbReference type="InterPro" id="IPR020097">
    <property type="entry name" value="PsdUridine_synth_TruA_a/b_dom"/>
</dbReference>
<comment type="caution">
    <text evidence="9">The sequence shown here is derived from an EMBL/GenBank/DDBJ whole genome shotgun (WGS) entry which is preliminary data.</text>
</comment>
<feature type="domain" description="Pseudouridine synthase I TruA alpha/beta" evidence="8">
    <location>
        <begin position="8"/>
        <end position="105"/>
    </location>
</feature>
<dbReference type="Gene3D" id="3.30.70.580">
    <property type="entry name" value="Pseudouridine synthase I, catalytic domain, N-terminal subdomain"/>
    <property type="match status" value="1"/>
</dbReference>
<dbReference type="PANTHER" id="PTHR11142:SF0">
    <property type="entry name" value="TRNA PSEUDOURIDINE SYNTHASE-LIKE 1"/>
    <property type="match status" value="1"/>
</dbReference>
<keyword evidence="2 4" id="KW-0819">tRNA processing</keyword>
<comment type="similarity">
    <text evidence="1 4 7">Belongs to the tRNA pseudouridine synthase TruA family.</text>
</comment>
<comment type="subunit">
    <text evidence="4">Homodimer.</text>
</comment>
<comment type="catalytic activity">
    <reaction evidence="4 7">
        <text>uridine(38/39/40) in tRNA = pseudouridine(38/39/40) in tRNA</text>
        <dbReference type="Rhea" id="RHEA:22376"/>
        <dbReference type="Rhea" id="RHEA-COMP:10085"/>
        <dbReference type="Rhea" id="RHEA-COMP:10087"/>
        <dbReference type="ChEBI" id="CHEBI:65314"/>
        <dbReference type="ChEBI" id="CHEBI:65315"/>
        <dbReference type="EC" id="5.4.99.12"/>
    </reaction>
</comment>
<name>A0A224XA45_9LACT</name>
<dbReference type="CDD" id="cd02570">
    <property type="entry name" value="PseudoU_synth_EcTruA"/>
    <property type="match status" value="1"/>
</dbReference>
<dbReference type="InterPro" id="IPR020103">
    <property type="entry name" value="PsdUridine_synth_cat_dom_sf"/>
</dbReference>
<evidence type="ECO:0000313" key="10">
    <source>
        <dbReference type="Proteomes" id="UP000218689"/>
    </source>
</evidence>
<evidence type="ECO:0000313" key="9">
    <source>
        <dbReference type="EMBL" id="GAX46822.1"/>
    </source>
</evidence>
<evidence type="ECO:0000256" key="6">
    <source>
        <dbReference type="PIRSR" id="PIRSR001430-2"/>
    </source>
</evidence>
<evidence type="ECO:0000256" key="7">
    <source>
        <dbReference type="RuleBase" id="RU003792"/>
    </source>
</evidence>
<evidence type="ECO:0000256" key="5">
    <source>
        <dbReference type="PIRSR" id="PIRSR001430-1"/>
    </source>
</evidence>
<evidence type="ECO:0000256" key="3">
    <source>
        <dbReference type="ARBA" id="ARBA00023235"/>
    </source>
</evidence>
<dbReference type="AlphaFoldDB" id="A0A224XA45"/>
<feature type="binding site" evidence="4 6">
    <location>
        <position position="111"/>
    </location>
    <ligand>
        <name>substrate</name>
    </ligand>
</feature>
<comment type="function">
    <text evidence="4">Formation of pseudouridine at positions 38, 39 and 40 in the anticodon stem and loop of transfer RNAs.</text>
</comment>
<evidence type="ECO:0000256" key="2">
    <source>
        <dbReference type="ARBA" id="ARBA00022694"/>
    </source>
</evidence>
<reference evidence="10" key="1">
    <citation type="submission" date="2017-08" db="EMBL/GenBank/DDBJ databases">
        <title>Draft genome sequence of Lactococcus sp. strain Rs-Y01, isolated from the gut of the lower termite Reticulitermes speratus.</title>
        <authorList>
            <person name="Ohkuma M."/>
            <person name="Yuki M."/>
        </authorList>
    </citation>
    <scope>NUCLEOTIDE SEQUENCE [LARGE SCALE GENOMIC DNA]</scope>
    <source>
        <strain evidence="10">Rs-Y01</strain>
    </source>
</reference>
<dbReference type="GO" id="GO:0031119">
    <property type="term" value="P:tRNA pseudouridine synthesis"/>
    <property type="evidence" value="ECO:0007669"/>
    <property type="project" value="UniProtKB-UniRule"/>
</dbReference>
<dbReference type="Proteomes" id="UP000218689">
    <property type="component" value="Unassembled WGS sequence"/>
</dbReference>
<dbReference type="InterPro" id="IPR020095">
    <property type="entry name" value="PsdUridine_synth_TruA_C"/>
</dbReference>
<dbReference type="FunFam" id="3.30.70.580:FF:000001">
    <property type="entry name" value="tRNA pseudouridine synthase A"/>
    <property type="match status" value="1"/>
</dbReference>
<dbReference type="InterPro" id="IPR020094">
    <property type="entry name" value="TruA/RsuA/RluB/E/F_N"/>
</dbReference>
<dbReference type="InterPro" id="IPR001406">
    <property type="entry name" value="PsdUridine_synth_TruA"/>
</dbReference>